<evidence type="ECO:0000256" key="1">
    <source>
        <dbReference type="ARBA" id="ARBA00022448"/>
    </source>
</evidence>
<organism evidence="8 9">
    <name type="scientific">Micromonospora cremea</name>
    <dbReference type="NCBI Taxonomy" id="709881"/>
    <lineage>
        <taxon>Bacteria</taxon>
        <taxon>Bacillati</taxon>
        <taxon>Actinomycetota</taxon>
        <taxon>Actinomycetes</taxon>
        <taxon>Micromonosporales</taxon>
        <taxon>Micromonosporaceae</taxon>
        <taxon>Micromonospora</taxon>
    </lineage>
</organism>
<dbReference type="PANTHER" id="PTHR42781:SF4">
    <property type="entry name" value="SPERMIDINE_PUTRESCINE IMPORT ATP-BINDING PROTEIN POTA"/>
    <property type="match status" value="1"/>
</dbReference>
<keyword evidence="2" id="KW-1003">Cell membrane</keyword>
<evidence type="ECO:0000313" key="8">
    <source>
        <dbReference type="EMBL" id="SIN34511.1"/>
    </source>
</evidence>
<dbReference type="InterPro" id="IPR003593">
    <property type="entry name" value="AAA+_ATPase"/>
</dbReference>
<keyword evidence="4 8" id="KW-0067">ATP-binding</keyword>
<dbReference type="Gene3D" id="2.40.50.140">
    <property type="entry name" value="Nucleic acid-binding proteins"/>
    <property type="match status" value="1"/>
</dbReference>
<dbReference type="Pfam" id="PF00005">
    <property type="entry name" value="ABC_tran"/>
    <property type="match status" value="1"/>
</dbReference>
<feature type="domain" description="ABC transporter" evidence="7">
    <location>
        <begin position="10"/>
        <end position="238"/>
    </location>
</feature>
<accession>A0A1N6AKH2</accession>
<dbReference type="STRING" id="709881.SAMN04489832_5683"/>
<keyword evidence="5" id="KW-1278">Translocase</keyword>
<dbReference type="GO" id="GO:0015594">
    <property type="term" value="F:ABC-type putrescine transporter activity"/>
    <property type="evidence" value="ECO:0007669"/>
    <property type="project" value="InterPro"/>
</dbReference>
<dbReference type="PROSITE" id="PS00211">
    <property type="entry name" value="ABC_TRANSPORTER_1"/>
    <property type="match status" value="1"/>
</dbReference>
<reference evidence="9" key="1">
    <citation type="submission" date="2016-12" db="EMBL/GenBank/DDBJ databases">
        <authorList>
            <person name="Varghese N."/>
            <person name="Submissions S."/>
        </authorList>
    </citation>
    <scope>NUCLEOTIDE SEQUENCE [LARGE SCALE GENOMIC DNA]</scope>
    <source>
        <strain evidence="9">DSM 45599</strain>
    </source>
</reference>
<evidence type="ECO:0000256" key="2">
    <source>
        <dbReference type="ARBA" id="ARBA00022475"/>
    </source>
</evidence>
<proteinExistence type="predicted"/>
<gene>
    <name evidence="8" type="ORF">SAMN04489832_5683</name>
</gene>
<protein>
    <submittedName>
        <fullName evidence="8">Spermidine/putrescine transport system ATP-binding protein</fullName>
    </submittedName>
</protein>
<evidence type="ECO:0000313" key="9">
    <source>
        <dbReference type="Proteomes" id="UP000185124"/>
    </source>
</evidence>
<dbReference type="EMBL" id="FSQT01000002">
    <property type="protein sequence ID" value="SIN34511.1"/>
    <property type="molecule type" value="Genomic_DNA"/>
</dbReference>
<evidence type="ECO:0000256" key="6">
    <source>
        <dbReference type="ARBA" id="ARBA00023136"/>
    </source>
</evidence>
<keyword evidence="1" id="KW-0813">Transport</keyword>
<evidence type="ECO:0000256" key="3">
    <source>
        <dbReference type="ARBA" id="ARBA00022741"/>
    </source>
</evidence>
<dbReference type="GO" id="GO:0043190">
    <property type="term" value="C:ATP-binding cassette (ABC) transporter complex"/>
    <property type="evidence" value="ECO:0007669"/>
    <property type="project" value="InterPro"/>
</dbReference>
<dbReference type="SMART" id="SM00382">
    <property type="entry name" value="AAA"/>
    <property type="match status" value="1"/>
</dbReference>
<dbReference type="GO" id="GO:0005524">
    <property type="term" value="F:ATP binding"/>
    <property type="evidence" value="ECO:0007669"/>
    <property type="project" value="UniProtKB-KW"/>
</dbReference>
<dbReference type="SUPFAM" id="SSF50331">
    <property type="entry name" value="MOP-like"/>
    <property type="match status" value="1"/>
</dbReference>
<dbReference type="Proteomes" id="UP000185124">
    <property type="component" value="Unassembled WGS sequence"/>
</dbReference>
<dbReference type="RefSeq" id="WP_074316974.1">
    <property type="nucleotide sequence ID" value="NZ_FSQT01000002.1"/>
</dbReference>
<sequence length="383" mass="41228">MTRETPAGDLRLANLTKRFGIFTAVDDLSLTVPQGSFFALLGASGCGKTTTLRMIAGLEEPTSGQVLLGDRDIARLRPYKRPVNTVFQSYALFPHLNIFENVAFGLRRRGIRSVDDEVLRMLSLVQLDDYGNRRPAQLSGGQQQRVALARALINRPQVLLLDEPLGALDLKLRRQMQIELKRIQTEVGITFVHVTHDQEEAMTMADTVAVMNAGRIEQLGAPADIYEFPATAFVANFLGQSNLLAAEAAGIAGDEVAVTAHGARFSVPAGRARADRGPVHLGVRPEKLHLVGSADQVPAGHQHVTGVVTDASYVGVSTQYLLRTGWGTELSVFTANSGAATQVPVGSEAVAYWDPRHAFLLSRDAADSDRTAPVVDEPVGASS</sequence>
<dbReference type="InterPro" id="IPR017871">
    <property type="entry name" value="ABC_transporter-like_CS"/>
</dbReference>
<dbReference type="PROSITE" id="PS50893">
    <property type="entry name" value="ABC_TRANSPORTER_2"/>
    <property type="match status" value="1"/>
</dbReference>
<dbReference type="GO" id="GO:0016887">
    <property type="term" value="F:ATP hydrolysis activity"/>
    <property type="evidence" value="ECO:0007669"/>
    <property type="project" value="InterPro"/>
</dbReference>
<keyword evidence="6" id="KW-0472">Membrane</keyword>
<evidence type="ECO:0000256" key="4">
    <source>
        <dbReference type="ARBA" id="ARBA00022840"/>
    </source>
</evidence>
<dbReference type="InterPro" id="IPR012340">
    <property type="entry name" value="NA-bd_OB-fold"/>
</dbReference>
<dbReference type="OrthoDB" id="9802264at2"/>
<dbReference type="SUPFAM" id="SSF52540">
    <property type="entry name" value="P-loop containing nucleoside triphosphate hydrolases"/>
    <property type="match status" value="1"/>
</dbReference>
<dbReference type="InterPro" id="IPR013611">
    <property type="entry name" value="Transp-assoc_OB_typ2"/>
</dbReference>
<name>A0A1N6AKH2_9ACTN</name>
<keyword evidence="9" id="KW-1185">Reference proteome</keyword>
<dbReference type="Pfam" id="PF08402">
    <property type="entry name" value="TOBE_2"/>
    <property type="match status" value="1"/>
</dbReference>
<dbReference type="Gene3D" id="3.40.50.300">
    <property type="entry name" value="P-loop containing nucleotide triphosphate hydrolases"/>
    <property type="match status" value="1"/>
</dbReference>
<dbReference type="FunFam" id="3.40.50.300:FF:000133">
    <property type="entry name" value="Spermidine/putrescine import ATP-binding protein PotA"/>
    <property type="match status" value="1"/>
</dbReference>
<dbReference type="InterPro" id="IPR003439">
    <property type="entry name" value="ABC_transporter-like_ATP-bd"/>
</dbReference>
<dbReference type="AlphaFoldDB" id="A0A1N6AKH2"/>
<keyword evidence="3" id="KW-0547">Nucleotide-binding</keyword>
<evidence type="ECO:0000256" key="5">
    <source>
        <dbReference type="ARBA" id="ARBA00022967"/>
    </source>
</evidence>
<dbReference type="CDD" id="cd03300">
    <property type="entry name" value="ABC_PotA_N"/>
    <property type="match status" value="1"/>
</dbReference>
<dbReference type="InterPro" id="IPR017879">
    <property type="entry name" value="PotA_ATP-bd"/>
</dbReference>
<dbReference type="PANTHER" id="PTHR42781">
    <property type="entry name" value="SPERMIDINE/PUTRESCINE IMPORT ATP-BINDING PROTEIN POTA"/>
    <property type="match status" value="1"/>
</dbReference>
<dbReference type="Gene3D" id="2.40.50.100">
    <property type="match status" value="1"/>
</dbReference>
<dbReference type="InterPro" id="IPR050093">
    <property type="entry name" value="ABC_SmlMolc_Importer"/>
</dbReference>
<dbReference type="InterPro" id="IPR008995">
    <property type="entry name" value="Mo/tungstate-bd_C_term_dom"/>
</dbReference>
<dbReference type="InterPro" id="IPR027417">
    <property type="entry name" value="P-loop_NTPase"/>
</dbReference>
<evidence type="ECO:0000259" key="7">
    <source>
        <dbReference type="PROSITE" id="PS50893"/>
    </source>
</evidence>